<dbReference type="EMBL" id="BMAC01000110">
    <property type="protein sequence ID" value="GFP85713.1"/>
    <property type="molecule type" value="Genomic_DNA"/>
</dbReference>
<sequence>MKTRILMVLRPWIADMSITIAALNNGCRGKTFAHSAIGLPFMLHDLFMMMITNF</sequence>
<organism evidence="1 2">
    <name type="scientific">Phtheirospermum japonicum</name>
    <dbReference type="NCBI Taxonomy" id="374723"/>
    <lineage>
        <taxon>Eukaryota</taxon>
        <taxon>Viridiplantae</taxon>
        <taxon>Streptophyta</taxon>
        <taxon>Embryophyta</taxon>
        <taxon>Tracheophyta</taxon>
        <taxon>Spermatophyta</taxon>
        <taxon>Magnoliopsida</taxon>
        <taxon>eudicotyledons</taxon>
        <taxon>Gunneridae</taxon>
        <taxon>Pentapetalae</taxon>
        <taxon>asterids</taxon>
        <taxon>lamiids</taxon>
        <taxon>Lamiales</taxon>
        <taxon>Orobanchaceae</taxon>
        <taxon>Orobanchaceae incertae sedis</taxon>
        <taxon>Phtheirospermum</taxon>
    </lineage>
</organism>
<proteinExistence type="predicted"/>
<name>A0A830BNA1_9LAMI</name>
<protein>
    <submittedName>
        <fullName evidence="1">E3 ubiquitin-protein ligase mbr2</fullName>
    </submittedName>
</protein>
<dbReference type="AlphaFoldDB" id="A0A830BNA1"/>
<reference evidence="1" key="1">
    <citation type="submission" date="2020-07" db="EMBL/GenBank/DDBJ databases">
        <title>Ethylene signaling mediates host invasion by parasitic plants.</title>
        <authorList>
            <person name="Yoshida S."/>
        </authorList>
    </citation>
    <scope>NUCLEOTIDE SEQUENCE</scope>
    <source>
        <strain evidence="1">Okayama</strain>
    </source>
</reference>
<dbReference type="Proteomes" id="UP000653305">
    <property type="component" value="Unassembled WGS sequence"/>
</dbReference>
<evidence type="ECO:0000313" key="2">
    <source>
        <dbReference type="Proteomes" id="UP000653305"/>
    </source>
</evidence>
<evidence type="ECO:0000313" key="1">
    <source>
        <dbReference type="EMBL" id="GFP85713.1"/>
    </source>
</evidence>
<comment type="caution">
    <text evidence="1">The sequence shown here is derived from an EMBL/GenBank/DDBJ whole genome shotgun (WGS) entry which is preliminary data.</text>
</comment>
<gene>
    <name evidence="1" type="ORF">PHJA_000715000</name>
</gene>
<accession>A0A830BNA1</accession>
<keyword evidence="2" id="KW-1185">Reference proteome</keyword>